<protein>
    <recommendedName>
        <fullName evidence="6">Zn(2)-C6 fungal-type domain-containing protein</fullName>
    </recommendedName>
</protein>
<dbReference type="PROSITE" id="PS50048">
    <property type="entry name" value="ZN2_CY6_FUNGAL_2"/>
    <property type="match status" value="1"/>
</dbReference>
<dbReference type="GO" id="GO:0000981">
    <property type="term" value="F:DNA-binding transcription factor activity, RNA polymerase II-specific"/>
    <property type="evidence" value="ECO:0007669"/>
    <property type="project" value="InterPro"/>
</dbReference>
<dbReference type="GO" id="GO:0008270">
    <property type="term" value="F:zinc ion binding"/>
    <property type="evidence" value="ECO:0007669"/>
    <property type="project" value="InterPro"/>
</dbReference>
<dbReference type="Pfam" id="PF04082">
    <property type="entry name" value="Fungal_trans"/>
    <property type="match status" value="1"/>
</dbReference>
<dbReference type="PANTHER" id="PTHR31069:SF12">
    <property type="entry name" value="TRANSCRIPTION FACTOR DOMAIN-CONTAINING PROTEIN"/>
    <property type="match status" value="1"/>
</dbReference>
<feature type="region of interest" description="Disordered" evidence="5">
    <location>
        <begin position="915"/>
        <end position="937"/>
    </location>
</feature>
<dbReference type="InterPro" id="IPR007219">
    <property type="entry name" value="XnlR_reg_dom"/>
</dbReference>
<dbReference type="GO" id="GO:0006351">
    <property type="term" value="P:DNA-templated transcription"/>
    <property type="evidence" value="ECO:0007669"/>
    <property type="project" value="InterPro"/>
</dbReference>
<feature type="compositionally biased region" description="Basic and acidic residues" evidence="5">
    <location>
        <begin position="305"/>
        <end position="317"/>
    </location>
</feature>
<dbReference type="GeneID" id="73469165"/>
<keyword evidence="1" id="KW-0805">Transcription regulation</keyword>
<dbReference type="AlphaFoldDB" id="A0A8J5QPD6"/>
<accession>A0A8J5QPD6</accession>
<dbReference type="SMART" id="SM00066">
    <property type="entry name" value="GAL4"/>
    <property type="match status" value="1"/>
</dbReference>
<proteinExistence type="predicted"/>
<dbReference type="GO" id="GO:0005634">
    <property type="term" value="C:nucleus"/>
    <property type="evidence" value="ECO:0007669"/>
    <property type="project" value="TreeGrafter"/>
</dbReference>
<reference evidence="7 8" key="1">
    <citation type="journal article" date="2021" name="DNA Res.">
        <title>Genome analysis of Candida subhashii reveals its hybrid nature and dual mitochondrial genome conformations.</title>
        <authorList>
            <person name="Mixao V."/>
            <person name="Hegedusova E."/>
            <person name="Saus E."/>
            <person name="Pryszcz L.P."/>
            <person name="Cillingova A."/>
            <person name="Nosek J."/>
            <person name="Gabaldon T."/>
        </authorList>
    </citation>
    <scope>NUCLEOTIDE SEQUENCE [LARGE SCALE GENOMIC DNA]</scope>
    <source>
        <strain evidence="7 8">CBS 10753</strain>
    </source>
</reference>
<feature type="region of interest" description="Disordered" evidence="5">
    <location>
        <begin position="296"/>
        <end position="345"/>
    </location>
</feature>
<comment type="caution">
    <text evidence="7">The sequence shown here is derived from an EMBL/GenBank/DDBJ whole genome shotgun (WGS) entry which is preliminary data.</text>
</comment>
<sequence length="1111" mass="125905">MGDTTEDRKIKRRNRISLACAACKKKKTKCDRGRPCSLCVKNKTEDQCTYDERISNLPADKKRRLIEKHNIQHAATVTGTNVTTGIATGTNSTTKRNDVCVLIPKFELEQLQNKLKRLESESYTHGSTTTTTTTKELPIVYVDADPDVVFNKSIGTYRKVIFSYHDETLPGHIPMENIMADRIEPVDPSLSITSKMRLSEISPSQDHFIVGVNPYNDPEDTINFDDKVIPTNRGSRPTYFSPLSWTYITRNSETLALIRKYASQDNNAKRSGSSGVVPFPMETFKKMMIPSDEKIKSTLNLDGSQVDRFEEKSKATEDGDDENEEYPNQQQKVKQEKQSSPRIDMNKMNMSSFTLGLTILGGRPRDRELNLIEQIKNIMPRRKVIWLLIKRFFSILYPFFPYIDERDFRAQTARLVGVESYLDEPPTVEISKRLDLAHVSLLFVILRLSYLSLFYNRSYHNETILTKSDLSPDEAEKKYLLLNPINIYAIDVARECSHHFHRLGKVSFPILHAAFYLRIYSIFAPEEGDGIEGGDGLSQNNNLISMCYSLGLNRDPDKFPNDLSERTKNLYRKVWHYVVVLEHIHAYTFGAPISIKSEYYDTKRPFYTIENSNLVDVELEKTSHAVFAFGTALVKGPIHDLINIYSSVGKDVKVMDLTTHLNHSEQGVFKIMGKVNDYVNVLESDDSSYHTTKIMKVTILLRLHVFFLVNYCNLFNYYERRNNKLGFFYLKKLMALALDEILPNIFALIARTHELFGEGADLYINPSIIQALVRIFDVALVAIVRTNFSLYNMSGSPDHKTRLKTDVKYKTIFDVSNKFIISMEKSCRICLMAASILSNRYYFAWAVVKSQNYFLKLVTNPQFYKDNSNCELQFYQPSAAEVNEIADMALASLAYMEKRVSKYCDLDIPSLFRKQDSRSESHSRENSAVPFPPASPMPLSTGFRVSNSISQASDLSTSEVNTPASIDSSHGLFFAGFEDLTFDNSAEIDSIWLQMLQSRNNNQVSELNPGNNNVPSQQTGYRAHGKELLNANEGNSSGIAVPVGAGAGGNGSGSGFGGQLSYDNGNMSGNVGSNFGYPMTNQFFDNFSRPRELNDVYLDLFNDLPFDKLFG</sequence>
<evidence type="ECO:0000256" key="5">
    <source>
        <dbReference type="SAM" id="MobiDB-lite"/>
    </source>
</evidence>
<name>A0A8J5QPD6_9ASCO</name>
<dbReference type="EMBL" id="JAGSYN010000107">
    <property type="protein sequence ID" value="KAG7664110.1"/>
    <property type="molecule type" value="Genomic_DNA"/>
</dbReference>
<keyword evidence="4" id="KW-0539">Nucleus</keyword>
<dbReference type="PANTHER" id="PTHR31069">
    <property type="entry name" value="OLEATE-ACTIVATED TRANSCRIPTION FACTOR 1-RELATED"/>
    <property type="match status" value="1"/>
</dbReference>
<gene>
    <name evidence="7" type="ORF">J8A68_002364</name>
</gene>
<evidence type="ECO:0000256" key="3">
    <source>
        <dbReference type="ARBA" id="ARBA00023163"/>
    </source>
</evidence>
<dbReference type="Proteomes" id="UP000694255">
    <property type="component" value="Unassembled WGS sequence"/>
</dbReference>
<feature type="compositionally biased region" description="Basic and acidic residues" evidence="5">
    <location>
        <begin position="915"/>
        <end position="925"/>
    </location>
</feature>
<dbReference type="InterPro" id="IPR050675">
    <property type="entry name" value="OAF3"/>
</dbReference>
<evidence type="ECO:0000256" key="4">
    <source>
        <dbReference type="ARBA" id="ARBA00023242"/>
    </source>
</evidence>
<keyword evidence="3" id="KW-0804">Transcription</keyword>
<evidence type="ECO:0000256" key="1">
    <source>
        <dbReference type="ARBA" id="ARBA00023015"/>
    </source>
</evidence>
<evidence type="ECO:0000313" key="8">
    <source>
        <dbReference type="Proteomes" id="UP000694255"/>
    </source>
</evidence>
<dbReference type="GO" id="GO:0000978">
    <property type="term" value="F:RNA polymerase II cis-regulatory region sequence-specific DNA binding"/>
    <property type="evidence" value="ECO:0007669"/>
    <property type="project" value="TreeGrafter"/>
</dbReference>
<dbReference type="CDD" id="cd12148">
    <property type="entry name" value="fungal_TF_MHR"/>
    <property type="match status" value="1"/>
</dbReference>
<feature type="domain" description="Zn(2)-C6 fungal-type" evidence="6">
    <location>
        <begin position="19"/>
        <end position="50"/>
    </location>
</feature>
<keyword evidence="2" id="KW-0238">DNA-binding</keyword>
<dbReference type="PROSITE" id="PS00463">
    <property type="entry name" value="ZN2_CY6_FUNGAL_1"/>
    <property type="match status" value="1"/>
</dbReference>
<dbReference type="RefSeq" id="XP_049264342.1">
    <property type="nucleotide sequence ID" value="XM_049406106.1"/>
</dbReference>
<dbReference type="GO" id="GO:0045944">
    <property type="term" value="P:positive regulation of transcription by RNA polymerase II"/>
    <property type="evidence" value="ECO:0007669"/>
    <property type="project" value="TreeGrafter"/>
</dbReference>
<evidence type="ECO:0000256" key="2">
    <source>
        <dbReference type="ARBA" id="ARBA00023125"/>
    </source>
</evidence>
<dbReference type="OrthoDB" id="4159781at2759"/>
<evidence type="ECO:0000313" key="7">
    <source>
        <dbReference type="EMBL" id="KAG7664110.1"/>
    </source>
</evidence>
<dbReference type="Pfam" id="PF00172">
    <property type="entry name" value="Zn_clus"/>
    <property type="match status" value="1"/>
</dbReference>
<keyword evidence="8" id="KW-1185">Reference proteome</keyword>
<dbReference type="InterPro" id="IPR001138">
    <property type="entry name" value="Zn2Cys6_DnaBD"/>
</dbReference>
<organism evidence="7 8">
    <name type="scientific">[Candida] subhashii</name>
    <dbReference type="NCBI Taxonomy" id="561895"/>
    <lineage>
        <taxon>Eukaryota</taxon>
        <taxon>Fungi</taxon>
        <taxon>Dikarya</taxon>
        <taxon>Ascomycota</taxon>
        <taxon>Saccharomycotina</taxon>
        <taxon>Pichiomycetes</taxon>
        <taxon>Debaryomycetaceae</taxon>
        <taxon>Spathaspora</taxon>
    </lineage>
</organism>
<evidence type="ECO:0000259" key="6">
    <source>
        <dbReference type="PROSITE" id="PS50048"/>
    </source>
</evidence>